<dbReference type="InterPro" id="IPR024079">
    <property type="entry name" value="MetalloPept_cat_dom_sf"/>
</dbReference>
<gene>
    <name evidence="2" type="ORF">PoB_000949400</name>
</gene>
<feature type="compositionally biased region" description="Basic residues" evidence="1">
    <location>
        <begin position="337"/>
        <end position="365"/>
    </location>
</feature>
<feature type="compositionally biased region" description="Polar residues" evidence="1">
    <location>
        <begin position="24"/>
        <end position="36"/>
    </location>
</feature>
<feature type="region of interest" description="Disordered" evidence="1">
    <location>
        <begin position="321"/>
        <end position="375"/>
    </location>
</feature>
<accession>A0AAV3YLS2</accession>
<dbReference type="GO" id="GO:0008237">
    <property type="term" value="F:metallopeptidase activity"/>
    <property type="evidence" value="ECO:0007669"/>
    <property type="project" value="InterPro"/>
</dbReference>
<feature type="compositionally biased region" description="Low complexity" evidence="1">
    <location>
        <begin position="8"/>
        <end position="23"/>
    </location>
</feature>
<dbReference type="EMBL" id="BLXT01001064">
    <property type="protein sequence ID" value="GFN82988.1"/>
    <property type="molecule type" value="Genomic_DNA"/>
</dbReference>
<feature type="region of interest" description="Disordered" evidence="1">
    <location>
        <begin position="178"/>
        <end position="211"/>
    </location>
</feature>
<feature type="compositionally biased region" description="Low complexity" evidence="1">
    <location>
        <begin position="179"/>
        <end position="198"/>
    </location>
</feature>
<organism evidence="2 3">
    <name type="scientific">Plakobranchus ocellatus</name>
    <dbReference type="NCBI Taxonomy" id="259542"/>
    <lineage>
        <taxon>Eukaryota</taxon>
        <taxon>Metazoa</taxon>
        <taxon>Spiralia</taxon>
        <taxon>Lophotrochozoa</taxon>
        <taxon>Mollusca</taxon>
        <taxon>Gastropoda</taxon>
        <taxon>Heterobranchia</taxon>
        <taxon>Euthyneura</taxon>
        <taxon>Panpulmonata</taxon>
        <taxon>Sacoglossa</taxon>
        <taxon>Placobranchoidea</taxon>
        <taxon>Plakobranchidae</taxon>
        <taxon>Plakobranchus</taxon>
    </lineage>
</organism>
<dbReference type="Proteomes" id="UP000735302">
    <property type="component" value="Unassembled WGS sequence"/>
</dbReference>
<keyword evidence="3" id="KW-1185">Reference proteome</keyword>
<protein>
    <submittedName>
        <fullName evidence="2">Uncharacterized protein</fullName>
    </submittedName>
</protein>
<evidence type="ECO:0000313" key="3">
    <source>
        <dbReference type="Proteomes" id="UP000735302"/>
    </source>
</evidence>
<dbReference type="Gene3D" id="3.40.390.10">
    <property type="entry name" value="Collagenase (Catalytic Domain)"/>
    <property type="match status" value="1"/>
</dbReference>
<evidence type="ECO:0000256" key="1">
    <source>
        <dbReference type="SAM" id="MobiDB-lite"/>
    </source>
</evidence>
<feature type="compositionally biased region" description="Polar residues" evidence="1">
    <location>
        <begin position="200"/>
        <end position="211"/>
    </location>
</feature>
<sequence length="554" mass="63055">MDQPPPSQQQQQQQTPQSYPLPSNSDQHLNNSSYTDPNIIRSRVNRHPKVMASKGLPGHVSVNLVCRGVPVNLELHHYYDTGSDSMEGMAMRNDMSDMLNSRTENGQDESILVFTRSGRYGHVVQDDFPRMYDSSCRTYRDYRNQAYFLLIEDPEYSSFKFLGSFVMRGQRYFVEPYASGNSSSSTQGGTTSGKQGNGAATHNPSNQHQMRAHVSTQIPFVDFNDDLGRISLPENLALLGRNVRNRETFPGYVDKNRDDPSSAHPDLVLKEYLDKIDRENLELSKLPYRRVLSPDRFQNRDSIPDSLLSERLYESVKENLASSRASASLQDPSRSRSNGRGRRNRQTNSTKQKRRRNNRRRRKRSSNIQSNQEAKQNGIDLETLLSKHKRLKRMAVDRYRVEIFIVCDYLCYLGFQREKRVTDETATKNAILQFFSLVQEALKTAYGGLETQHKDVGISIDARVVGVYIATSVDDKIIGDYVIGNSREIDTTPSIFEFALWVQDKMSVSLKADHYALVTGYDLAGDSRDVIGQVSRVPSVCDIDRVSVNEFLIK</sequence>
<dbReference type="AlphaFoldDB" id="A0AAV3YLS2"/>
<feature type="region of interest" description="Disordered" evidence="1">
    <location>
        <begin position="1"/>
        <end position="38"/>
    </location>
</feature>
<reference evidence="2 3" key="1">
    <citation type="journal article" date="2021" name="Elife">
        <title>Chloroplast acquisition without the gene transfer in kleptoplastic sea slugs, Plakobranchus ocellatus.</title>
        <authorList>
            <person name="Maeda T."/>
            <person name="Takahashi S."/>
            <person name="Yoshida T."/>
            <person name="Shimamura S."/>
            <person name="Takaki Y."/>
            <person name="Nagai Y."/>
            <person name="Toyoda A."/>
            <person name="Suzuki Y."/>
            <person name="Arimoto A."/>
            <person name="Ishii H."/>
            <person name="Satoh N."/>
            <person name="Nishiyama T."/>
            <person name="Hasebe M."/>
            <person name="Maruyama T."/>
            <person name="Minagawa J."/>
            <person name="Obokata J."/>
            <person name="Shigenobu S."/>
        </authorList>
    </citation>
    <scope>NUCLEOTIDE SEQUENCE [LARGE SCALE GENOMIC DNA]</scope>
</reference>
<evidence type="ECO:0000313" key="2">
    <source>
        <dbReference type="EMBL" id="GFN82988.1"/>
    </source>
</evidence>
<name>A0AAV3YLS2_9GAST</name>
<feature type="compositionally biased region" description="Polar residues" evidence="1">
    <location>
        <begin position="321"/>
        <end position="332"/>
    </location>
</feature>
<comment type="caution">
    <text evidence="2">The sequence shown here is derived from an EMBL/GenBank/DDBJ whole genome shotgun (WGS) entry which is preliminary data.</text>
</comment>
<proteinExistence type="predicted"/>